<evidence type="ECO:0000313" key="3">
    <source>
        <dbReference type="EMBL" id="TXD79763.1"/>
    </source>
</evidence>
<gene>
    <name evidence="3" type="ORF">ESW18_01125</name>
    <name evidence="2" type="ORF">LV84_01974</name>
</gene>
<dbReference type="Proteomes" id="UP000249115">
    <property type="component" value="Unassembled WGS sequence"/>
</dbReference>
<dbReference type="EMBL" id="QKZU01000007">
    <property type="protein sequence ID" value="PZX56848.1"/>
    <property type="molecule type" value="Genomic_DNA"/>
</dbReference>
<dbReference type="EMBL" id="VORV01000001">
    <property type="protein sequence ID" value="TXD79763.1"/>
    <property type="molecule type" value="Genomic_DNA"/>
</dbReference>
<reference evidence="3 5" key="2">
    <citation type="submission" date="2019-08" db="EMBL/GenBank/DDBJ databases">
        <title>Genome of Algoriphagus ratkowskyi IC026.</title>
        <authorList>
            <person name="Bowman J.P."/>
        </authorList>
    </citation>
    <scope>NUCLEOTIDE SEQUENCE [LARGE SCALE GENOMIC DNA]</scope>
    <source>
        <strain evidence="3 5">IC026</strain>
    </source>
</reference>
<dbReference type="Proteomes" id="UP000321927">
    <property type="component" value="Unassembled WGS sequence"/>
</dbReference>
<evidence type="ECO:0000313" key="5">
    <source>
        <dbReference type="Proteomes" id="UP000321927"/>
    </source>
</evidence>
<proteinExistence type="predicted"/>
<keyword evidence="1" id="KW-0732">Signal</keyword>
<name>A0A2W7R7M4_9BACT</name>
<accession>A0A2W7R7M4</accession>
<evidence type="ECO:0008006" key="6">
    <source>
        <dbReference type="Google" id="ProtNLM"/>
    </source>
</evidence>
<dbReference type="AlphaFoldDB" id="A0A2W7R7M4"/>
<feature type="signal peptide" evidence="1">
    <location>
        <begin position="1"/>
        <end position="19"/>
    </location>
</feature>
<keyword evidence="5" id="KW-1185">Reference proteome</keyword>
<evidence type="ECO:0000313" key="2">
    <source>
        <dbReference type="EMBL" id="PZX56848.1"/>
    </source>
</evidence>
<dbReference type="PROSITE" id="PS51257">
    <property type="entry name" value="PROKAR_LIPOPROTEIN"/>
    <property type="match status" value="1"/>
</dbReference>
<organism evidence="2 4">
    <name type="scientific">Algoriphagus ratkowskyi</name>
    <dbReference type="NCBI Taxonomy" id="57028"/>
    <lineage>
        <taxon>Bacteria</taxon>
        <taxon>Pseudomonadati</taxon>
        <taxon>Bacteroidota</taxon>
        <taxon>Cytophagia</taxon>
        <taxon>Cytophagales</taxon>
        <taxon>Cyclobacteriaceae</taxon>
        <taxon>Algoriphagus</taxon>
    </lineage>
</organism>
<protein>
    <recommendedName>
        <fullName evidence="6">Lipoprotein</fullName>
    </recommendedName>
</protein>
<evidence type="ECO:0000256" key="1">
    <source>
        <dbReference type="SAM" id="SignalP"/>
    </source>
</evidence>
<reference evidence="2 4" key="1">
    <citation type="submission" date="2018-06" db="EMBL/GenBank/DDBJ databases">
        <title>Genomic Encyclopedia of Archaeal and Bacterial Type Strains, Phase II (KMG-II): from individual species to whole genera.</title>
        <authorList>
            <person name="Goeker M."/>
        </authorList>
    </citation>
    <scope>NUCLEOTIDE SEQUENCE [LARGE SCALE GENOMIC DNA]</scope>
    <source>
        <strain evidence="2 4">DSM 22686</strain>
    </source>
</reference>
<dbReference type="RefSeq" id="WP_086501317.1">
    <property type="nucleotide sequence ID" value="NZ_MSSV01000008.1"/>
</dbReference>
<dbReference type="OrthoDB" id="1447715at2"/>
<sequence length="114" mass="12773">MKYYLAFTILLLLSLQSCQDDNTPLNQLEFYWDQTGCADPWSTSNNSSNDETKEAVEDYLRNEGVMGAKVLSITGDGVQQICLACFCTTGKRIYVTVPLNQKSKMLALGFKEVK</sequence>
<comment type="caution">
    <text evidence="2">The sequence shown here is derived from an EMBL/GenBank/DDBJ whole genome shotgun (WGS) entry which is preliminary data.</text>
</comment>
<feature type="chain" id="PRO_5015975056" description="Lipoprotein" evidence="1">
    <location>
        <begin position="20"/>
        <end position="114"/>
    </location>
</feature>
<evidence type="ECO:0000313" key="4">
    <source>
        <dbReference type="Proteomes" id="UP000249115"/>
    </source>
</evidence>